<keyword evidence="5" id="KW-1185">Reference proteome</keyword>
<dbReference type="AlphaFoldDB" id="A0AA39VU89"/>
<evidence type="ECO:0000313" key="4">
    <source>
        <dbReference type="EMBL" id="KAK0593022.1"/>
    </source>
</evidence>
<sequence length="568" mass="64556">MGSSLAHSSVGALWTHNGWNSTLESICKGFPMICMPCFTDQRVNARYVSDVWRVGLQLENGNLERGEIEKLIRRLMVEKEGEEIRERILGLKEKASLCLKEGGSSYESINSLDCLAELLGGGDDDDDVACLITDAVWYFTQAVADTLKLPRIVLFPTSVSFYNPMIAVPLLYEKGCLPMQDFQLETPVPEIPPLRYKDLPIVETHDPESFIRFSKNVVKQTKASSGIIWNSFQELEELALTNLKQEFPIPNFPIGPFHKYFPASSSSLIAQDQTSISWLDKQPPKSVIYVSFGSLAVVNKTEFQEIAWGLANSKLPFLLVVRPGLVRGTEWLESLPKNFMEMLDGRGHIVKWAPQQEVLAHSSVGAFWTHNGWNSTLESICEGVPMICQPGHGDQLVNARYVCDVWRFGLHLEKKVERGEIERAIRRVILEAEGQKMRERIMILKDKMDICLKPGAIHLLYENGCLPMQDFQFETPVLEIPPLRYKDIPIVDTHDPENLNRFLKDMVKQTKVERGEIERAIRRVILEAEGQKMRERIMILKDKMDTCLKTGGSSYQSLESLINYIMSF</sequence>
<accession>A0AA39VU89</accession>
<dbReference type="PANTHER" id="PTHR48045:SF31">
    <property type="entry name" value="UDP-GLYCOSYLTRANSFERASE 76B1-LIKE"/>
    <property type="match status" value="1"/>
</dbReference>
<dbReference type="GO" id="GO:0035251">
    <property type="term" value="F:UDP-glucosyltransferase activity"/>
    <property type="evidence" value="ECO:0007669"/>
    <property type="project" value="UniProtKB-ARBA"/>
</dbReference>
<evidence type="ECO:0000256" key="2">
    <source>
        <dbReference type="ARBA" id="ARBA00022676"/>
    </source>
</evidence>
<dbReference type="FunFam" id="3.40.50.2000:FF:000040">
    <property type="entry name" value="UDP-glycosyltransferase 76C1"/>
    <property type="match status" value="1"/>
</dbReference>
<evidence type="ECO:0000256" key="1">
    <source>
        <dbReference type="ARBA" id="ARBA00009995"/>
    </source>
</evidence>
<reference evidence="4" key="1">
    <citation type="journal article" date="2022" name="Plant J.">
        <title>Strategies of tolerance reflected in two North American maple genomes.</title>
        <authorList>
            <person name="McEvoy S.L."/>
            <person name="Sezen U.U."/>
            <person name="Trouern-Trend A."/>
            <person name="McMahon S.M."/>
            <person name="Schaberg P.G."/>
            <person name="Yang J."/>
            <person name="Wegrzyn J.L."/>
            <person name="Swenson N.G."/>
        </authorList>
    </citation>
    <scope>NUCLEOTIDE SEQUENCE</scope>
    <source>
        <strain evidence="4">NS2018</strain>
    </source>
</reference>
<reference evidence="4" key="2">
    <citation type="submission" date="2023-06" db="EMBL/GenBank/DDBJ databases">
        <authorList>
            <person name="Swenson N.G."/>
            <person name="Wegrzyn J.L."/>
            <person name="Mcevoy S.L."/>
        </authorList>
    </citation>
    <scope>NUCLEOTIDE SEQUENCE</scope>
    <source>
        <strain evidence="4">NS2018</strain>
        <tissue evidence="4">Leaf</tissue>
    </source>
</reference>
<dbReference type="SUPFAM" id="SSF53756">
    <property type="entry name" value="UDP-Glycosyltransferase/glycogen phosphorylase"/>
    <property type="match status" value="3"/>
</dbReference>
<proteinExistence type="inferred from homology"/>
<dbReference type="PANTHER" id="PTHR48045">
    <property type="entry name" value="UDP-GLYCOSYLTRANSFERASE 72B1"/>
    <property type="match status" value="1"/>
</dbReference>
<comment type="caution">
    <text evidence="4">The sequence shown here is derived from an EMBL/GenBank/DDBJ whole genome shotgun (WGS) entry which is preliminary data.</text>
</comment>
<organism evidence="4 5">
    <name type="scientific">Acer saccharum</name>
    <name type="common">Sugar maple</name>
    <dbReference type="NCBI Taxonomy" id="4024"/>
    <lineage>
        <taxon>Eukaryota</taxon>
        <taxon>Viridiplantae</taxon>
        <taxon>Streptophyta</taxon>
        <taxon>Embryophyta</taxon>
        <taxon>Tracheophyta</taxon>
        <taxon>Spermatophyta</taxon>
        <taxon>Magnoliopsida</taxon>
        <taxon>eudicotyledons</taxon>
        <taxon>Gunneridae</taxon>
        <taxon>Pentapetalae</taxon>
        <taxon>rosids</taxon>
        <taxon>malvids</taxon>
        <taxon>Sapindales</taxon>
        <taxon>Sapindaceae</taxon>
        <taxon>Hippocastanoideae</taxon>
        <taxon>Acereae</taxon>
        <taxon>Acer</taxon>
    </lineage>
</organism>
<dbReference type="EMBL" id="JAUESC010000380">
    <property type="protein sequence ID" value="KAK0593022.1"/>
    <property type="molecule type" value="Genomic_DNA"/>
</dbReference>
<dbReference type="Pfam" id="PF00201">
    <property type="entry name" value="UDPGT"/>
    <property type="match status" value="2"/>
</dbReference>
<comment type="similarity">
    <text evidence="1">Belongs to the UDP-glycosyltransferase family.</text>
</comment>
<gene>
    <name evidence="4" type="ORF">LWI29_029316</name>
</gene>
<dbReference type="Proteomes" id="UP001168877">
    <property type="component" value="Unassembled WGS sequence"/>
</dbReference>
<keyword evidence="3" id="KW-0808">Transferase</keyword>
<keyword evidence="2" id="KW-0328">Glycosyltransferase</keyword>
<dbReference type="Gene3D" id="3.40.50.2000">
    <property type="entry name" value="Glycogen Phosphorylase B"/>
    <property type="match status" value="3"/>
</dbReference>
<protein>
    <submittedName>
        <fullName evidence="4">Uncharacterized protein</fullName>
    </submittedName>
</protein>
<evidence type="ECO:0000256" key="3">
    <source>
        <dbReference type="ARBA" id="ARBA00022679"/>
    </source>
</evidence>
<dbReference type="CDD" id="cd03784">
    <property type="entry name" value="GT1_Gtf-like"/>
    <property type="match status" value="2"/>
</dbReference>
<name>A0AA39VU89_ACESA</name>
<dbReference type="InterPro" id="IPR002213">
    <property type="entry name" value="UDP_glucos_trans"/>
</dbReference>
<evidence type="ECO:0000313" key="5">
    <source>
        <dbReference type="Proteomes" id="UP001168877"/>
    </source>
</evidence>